<protein>
    <recommendedName>
        <fullName evidence="4">Nudix hydrolase domain-containing protein</fullName>
    </recommendedName>
</protein>
<dbReference type="CDD" id="cd04680">
    <property type="entry name" value="NUDIX_Hydrolase"/>
    <property type="match status" value="1"/>
</dbReference>
<evidence type="ECO:0000313" key="5">
    <source>
        <dbReference type="EMBL" id="GLK78521.1"/>
    </source>
</evidence>
<feature type="domain" description="Nudix hydrolase" evidence="4">
    <location>
        <begin position="21"/>
        <end position="147"/>
    </location>
</feature>
<dbReference type="Proteomes" id="UP001143309">
    <property type="component" value="Unassembled WGS sequence"/>
</dbReference>
<dbReference type="PROSITE" id="PS51462">
    <property type="entry name" value="NUDIX"/>
    <property type="match status" value="1"/>
</dbReference>
<organism evidence="5 6">
    <name type="scientific">Methylopila turkensis</name>
    <dbReference type="NCBI Taxonomy" id="1437816"/>
    <lineage>
        <taxon>Bacteria</taxon>
        <taxon>Pseudomonadati</taxon>
        <taxon>Pseudomonadota</taxon>
        <taxon>Alphaproteobacteria</taxon>
        <taxon>Hyphomicrobiales</taxon>
        <taxon>Methylopilaceae</taxon>
        <taxon>Methylopila</taxon>
    </lineage>
</organism>
<dbReference type="SUPFAM" id="SSF55811">
    <property type="entry name" value="Nudix"/>
    <property type="match status" value="1"/>
</dbReference>
<reference evidence="5" key="2">
    <citation type="submission" date="2023-01" db="EMBL/GenBank/DDBJ databases">
        <authorList>
            <person name="Sun Q."/>
            <person name="Evtushenko L."/>
        </authorList>
    </citation>
    <scope>NUCLEOTIDE SEQUENCE</scope>
    <source>
        <strain evidence="5">VKM B-2748</strain>
    </source>
</reference>
<evidence type="ECO:0000256" key="3">
    <source>
        <dbReference type="RuleBase" id="RU003476"/>
    </source>
</evidence>
<dbReference type="EMBL" id="BSFL01000001">
    <property type="protein sequence ID" value="GLK78521.1"/>
    <property type="molecule type" value="Genomic_DNA"/>
</dbReference>
<comment type="caution">
    <text evidence="5">The sequence shown here is derived from an EMBL/GenBank/DDBJ whole genome shotgun (WGS) entry which is preliminary data.</text>
</comment>
<dbReference type="AlphaFoldDB" id="A0A9W6N5R3"/>
<comment type="similarity">
    <text evidence="3">Belongs to the Nudix hydrolase family.</text>
</comment>
<name>A0A9W6N5R3_9HYPH</name>
<reference evidence="5" key="1">
    <citation type="journal article" date="2014" name="Int. J. Syst. Evol. Microbiol.">
        <title>Complete genome sequence of Corynebacterium casei LMG S-19264T (=DSM 44701T), isolated from a smear-ripened cheese.</title>
        <authorList>
            <consortium name="US DOE Joint Genome Institute (JGI-PGF)"/>
            <person name="Walter F."/>
            <person name="Albersmeier A."/>
            <person name="Kalinowski J."/>
            <person name="Ruckert C."/>
        </authorList>
    </citation>
    <scope>NUCLEOTIDE SEQUENCE</scope>
    <source>
        <strain evidence="5">VKM B-2748</strain>
    </source>
</reference>
<keyword evidence="6" id="KW-1185">Reference proteome</keyword>
<proteinExistence type="inferred from homology"/>
<dbReference type="InterPro" id="IPR000086">
    <property type="entry name" value="NUDIX_hydrolase_dom"/>
</dbReference>
<dbReference type="InterPro" id="IPR020084">
    <property type="entry name" value="NUDIX_hydrolase_CS"/>
</dbReference>
<dbReference type="PANTHER" id="PTHR43046">
    <property type="entry name" value="GDP-MANNOSE MANNOSYL HYDROLASE"/>
    <property type="match status" value="1"/>
</dbReference>
<dbReference type="RefSeq" id="WP_271199040.1">
    <property type="nucleotide sequence ID" value="NZ_BSFL01000001.1"/>
</dbReference>
<dbReference type="InterPro" id="IPR015797">
    <property type="entry name" value="NUDIX_hydrolase-like_dom_sf"/>
</dbReference>
<gene>
    <name evidence="5" type="ORF">GCM10008174_02620</name>
</gene>
<comment type="cofactor">
    <cofactor evidence="1">
        <name>Mg(2+)</name>
        <dbReference type="ChEBI" id="CHEBI:18420"/>
    </cofactor>
</comment>
<accession>A0A9W6N5R3</accession>
<evidence type="ECO:0000256" key="2">
    <source>
        <dbReference type="ARBA" id="ARBA00022801"/>
    </source>
</evidence>
<evidence type="ECO:0000313" key="6">
    <source>
        <dbReference type="Proteomes" id="UP001143309"/>
    </source>
</evidence>
<dbReference type="PRINTS" id="PR00502">
    <property type="entry name" value="NUDIXFAMILY"/>
</dbReference>
<keyword evidence="2 3" id="KW-0378">Hydrolase</keyword>
<evidence type="ECO:0000259" key="4">
    <source>
        <dbReference type="PROSITE" id="PS51462"/>
    </source>
</evidence>
<dbReference type="Gene3D" id="3.90.79.10">
    <property type="entry name" value="Nucleoside Triphosphate Pyrophosphohydrolase"/>
    <property type="match status" value="1"/>
</dbReference>
<dbReference type="Pfam" id="PF00293">
    <property type="entry name" value="NUDIX"/>
    <property type="match status" value="1"/>
</dbReference>
<dbReference type="PROSITE" id="PS00893">
    <property type="entry name" value="NUDIX_BOX"/>
    <property type="match status" value="1"/>
</dbReference>
<sequence length="155" mass="16951">MTRKRRLVLWLLARWGRATRGMTLGVRIAVIDGDGRVLLVRHGYAPGWHLPGGAVDPGETAAEAALRELREETGVIGDEADLRLLGLLYNPAFGGRDHVATFRLTAFRAGPEPAPNREIAERGWFPLDALPADVTAATRRRLDEIAASAPPATRW</sequence>
<dbReference type="InterPro" id="IPR020476">
    <property type="entry name" value="Nudix_hydrolase"/>
</dbReference>
<dbReference type="PANTHER" id="PTHR43046:SF16">
    <property type="entry name" value="ADP-RIBOSE PYROPHOSPHATASE YJHB-RELATED"/>
    <property type="match status" value="1"/>
</dbReference>
<evidence type="ECO:0000256" key="1">
    <source>
        <dbReference type="ARBA" id="ARBA00001946"/>
    </source>
</evidence>
<dbReference type="GO" id="GO:0016787">
    <property type="term" value="F:hydrolase activity"/>
    <property type="evidence" value="ECO:0007669"/>
    <property type="project" value="UniProtKB-KW"/>
</dbReference>